<dbReference type="PROSITE" id="PS50127">
    <property type="entry name" value="UBC_2"/>
    <property type="match status" value="1"/>
</dbReference>
<evidence type="ECO:0000313" key="3">
    <source>
        <dbReference type="EMBL" id="CAD7445881.1"/>
    </source>
</evidence>
<proteinExistence type="predicted"/>
<dbReference type="InterPro" id="IPR000608">
    <property type="entry name" value="UBC"/>
</dbReference>
<dbReference type="AlphaFoldDB" id="A0A7R9F2L0"/>
<dbReference type="EMBL" id="OD567580">
    <property type="protein sequence ID" value="CAD7445881.1"/>
    <property type="molecule type" value="Genomic_DNA"/>
</dbReference>
<feature type="region of interest" description="Disordered" evidence="1">
    <location>
        <begin position="101"/>
        <end position="121"/>
    </location>
</feature>
<name>A0A7R9F2L0_9NEOP</name>
<evidence type="ECO:0000259" key="2">
    <source>
        <dbReference type="PROSITE" id="PS50127"/>
    </source>
</evidence>
<gene>
    <name evidence="3" type="ORF">TBIB3V08_LOCUS8225</name>
</gene>
<protein>
    <recommendedName>
        <fullName evidence="2">UBC core domain-containing protein</fullName>
    </recommendedName>
</protein>
<feature type="domain" description="UBC core" evidence="2">
    <location>
        <begin position="87"/>
        <end position="121"/>
    </location>
</feature>
<reference evidence="3" key="1">
    <citation type="submission" date="2020-11" db="EMBL/GenBank/DDBJ databases">
        <authorList>
            <person name="Tran Van P."/>
        </authorList>
    </citation>
    <scope>NUCLEOTIDE SEQUENCE</scope>
</reference>
<organism evidence="3">
    <name type="scientific">Timema bartmani</name>
    <dbReference type="NCBI Taxonomy" id="61472"/>
    <lineage>
        <taxon>Eukaryota</taxon>
        <taxon>Metazoa</taxon>
        <taxon>Ecdysozoa</taxon>
        <taxon>Arthropoda</taxon>
        <taxon>Hexapoda</taxon>
        <taxon>Insecta</taxon>
        <taxon>Pterygota</taxon>
        <taxon>Neoptera</taxon>
        <taxon>Polyneoptera</taxon>
        <taxon>Phasmatodea</taxon>
        <taxon>Timematodea</taxon>
        <taxon>Timematoidea</taxon>
        <taxon>Timematidae</taxon>
        <taxon>Timema</taxon>
    </lineage>
</organism>
<accession>A0A7R9F2L0</accession>
<sequence>MSANVSPSKKALLLKSKPSLDATRWQVRTKGICIGGWAQPPTLRRKCVLYLSSLWATTLVSRPGRKCRCKVGHATRHSLVTSVEPQPPLRRLQKELMSLMKEPPPGVTVDAEEAGQNLSHG</sequence>
<evidence type="ECO:0000256" key="1">
    <source>
        <dbReference type="SAM" id="MobiDB-lite"/>
    </source>
</evidence>